<evidence type="ECO:0000256" key="3">
    <source>
        <dbReference type="ARBA" id="ARBA00022741"/>
    </source>
</evidence>
<dbReference type="NCBIfam" id="TIGR00392">
    <property type="entry name" value="ileS"/>
    <property type="match status" value="1"/>
</dbReference>
<dbReference type="Gene3D" id="3.90.740.10">
    <property type="entry name" value="Valyl/Leucyl/Isoleucyl-tRNA synthetase, editing domain"/>
    <property type="match status" value="1"/>
</dbReference>
<sequence length="1078" mass="123081">MEFNSRFDAKAVENEVRTHLDSLDLRAMLENELAGKPLVGYIEGPPTMNGEPHAGHLRGRVIKDLWYRFNTLRKNKVIFRAGWDTQGLPVELAAEKELGLTGSKAENVSKVGVEKIVETCKKLIHTYNEKWRAMDALLGMSFNYEKAYWTYKDEYIEREWQFLKKAWETGVLKEWFRVVAYCPSCQTSLSNAEVNQGYETVEDPSFYYKVKLADEDAFLIVWTTMPFTIVTDEMVGTNPKADYSYVWVTKDTSEGGERWVVGSDRLAELMKELRIEDYKVEKTVKGSELDGRRYVHPLLDMIPGLDELARTGSIHFVVAEDFVDTATGSGLVHLSPANGEEDFEIATKRNVPIFVPIDDRVVFTEKAGAFGGMFVRDADMKVFEAMKAKGASVKMGKLKHQYPTCWRSHHKVVWLARREYFYILSNLGDRPLEAAQKVDYFFDQPKNRFVEIIREQHPWCISRERVWGTPLPIWACGKCGHKEPLFSRADIVKKAAELPDGAEFELHRPWIDRIKVKCEKCGAEMQREPFVLDTWHNSGAAPYASLTDEEYRDLIPAAFLTEGIDQTRGWAYTLLMENVIMQGAAPYRSFLFQGHVLDEKGNKMSKSLGNVIEARKLLSENPVDLIRLYFMWKSSPIEALNFSLDEMKTRTYQILSTLHNLHVYFRQNSEFDHFDREKHTVEWALENNLLAPTEVWLLSKMQGLIAEVTAAFERCRFHEGAKAIDEFIINHLSQTYVPLTRNVIWDDSAENLDKRLAVYATLGHVLLQIDIMLHPLSPFISDYMYLSCLVGRKKSVLLETWPVRDERLANTKVEGAFDMIKEVVSTANAARNLASLKRRWPIRDAIICGTHTELKPLEVEGVSESLKSQLNTEQYRMVQINAGSQLDKVSSLLENNLPITVSVSLVRKSVAPRVKADINSVLQAFEKIDKLALIRELKSSGKFVLAYNDGKTTEILPSDVDVAYKAQEGYSSSERANLVVFISTKRDKELIAKGLLRDLARNLQQLRKERQYNPTDILSAAYVAGLDDEEETAALSAMKDEMTYLVRVKAAVLSKEPLDKVSYKQVEIDGREFQISVE</sequence>
<evidence type="ECO:0000256" key="1">
    <source>
        <dbReference type="ARBA" id="ARBA00013165"/>
    </source>
</evidence>
<dbReference type="Gene3D" id="3.40.50.620">
    <property type="entry name" value="HUPs"/>
    <property type="match status" value="2"/>
</dbReference>
<dbReference type="AlphaFoldDB" id="A0A075MV03"/>
<evidence type="ECO:0000256" key="5">
    <source>
        <dbReference type="ARBA" id="ARBA00022917"/>
    </source>
</evidence>
<comment type="catalytic activity">
    <reaction evidence="7">
        <text>tRNA(Ile) + L-isoleucine + ATP = L-isoleucyl-tRNA(Ile) + AMP + diphosphate</text>
        <dbReference type="Rhea" id="RHEA:11060"/>
        <dbReference type="Rhea" id="RHEA-COMP:9666"/>
        <dbReference type="Rhea" id="RHEA-COMP:9695"/>
        <dbReference type="ChEBI" id="CHEBI:30616"/>
        <dbReference type="ChEBI" id="CHEBI:33019"/>
        <dbReference type="ChEBI" id="CHEBI:58045"/>
        <dbReference type="ChEBI" id="CHEBI:78442"/>
        <dbReference type="ChEBI" id="CHEBI:78528"/>
        <dbReference type="ChEBI" id="CHEBI:456215"/>
        <dbReference type="EC" id="6.1.1.5"/>
    </reaction>
</comment>
<protein>
    <recommendedName>
        <fullName evidence="1 8">Isoleucine--tRNA ligase</fullName>
        <ecNumber evidence="1 8">6.1.1.5</ecNumber>
    </recommendedName>
</protein>
<dbReference type="GO" id="GO:0004822">
    <property type="term" value="F:isoleucine-tRNA ligase activity"/>
    <property type="evidence" value="ECO:0007669"/>
    <property type="project" value="UniProtKB-UniRule"/>
</dbReference>
<dbReference type="SUPFAM" id="SSF52374">
    <property type="entry name" value="Nucleotidylyl transferase"/>
    <property type="match status" value="1"/>
</dbReference>
<dbReference type="eggNOG" id="arCOG00807">
    <property type="taxonomic scope" value="Archaea"/>
</dbReference>
<keyword evidence="2 9" id="KW-0436">Ligase</keyword>
<dbReference type="InterPro" id="IPR009008">
    <property type="entry name" value="Val/Leu/Ile-tRNA-synth_edit"/>
</dbReference>
<dbReference type="STRING" id="1459636.NTE_03025"/>
<dbReference type="SUPFAM" id="SSF50677">
    <property type="entry name" value="ValRS/IleRS/LeuRS editing domain"/>
    <property type="match status" value="1"/>
</dbReference>
<dbReference type="GeneID" id="41598695"/>
<dbReference type="GO" id="GO:0006428">
    <property type="term" value="P:isoleucyl-tRNA aminoacylation"/>
    <property type="evidence" value="ECO:0007669"/>
    <property type="project" value="UniProtKB-UniRule"/>
</dbReference>
<dbReference type="OrthoDB" id="30823at2157"/>
<dbReference type="GO" id="GO:0005737">
    <property type="term" value="C:cytoplasm"/>
    <property type="evidence" value="ECO:0007669"/>
    <property type="project" value="UniProtKB-UniRule"/>
</dbReference>
<dbReference type="InterPro" id="IPR013155">
    <property type="entry name" value="M/V/L/I-tRNA-synth_anticd-bd"/>
</dbReference>
<dbReference type="PANTHER" id="PTHR42780:SF1">
    <property type="entry name" value="ISOLEUCINE--TRNA LIGASE, CYTOPLASMIC"/>
    <property type="match status" value="1"/>
</dbReference>
<dbReference type="PROSITE" id="PS00178">
    <property type="entry name" value="AA_TRNA_LIGASE_I"/>
    <property type="match status" value="1"/>
</dbReference>
<keyword evidence="6 9" id="KW-0030">Aminoacyl-tRNA synthetase</keyword>
<dbReference type="PRINTS" id="PR00984">
    <property type="entry name" value="TRNASYNTHILE"/>
</dbReference>
<evidence type="ECO:0000256" key="4">
    <source>
        <dbReference type="ARBA" id="ARBA00022840"/>
    </source>
</evidence>
<evidence type="ECO:0000256" key="7">
    <source>
        <dbReference type="ARBA" id="ARBA00048359"/>
    </source>
</evidence>
<feature type="domain" description="Methionyl/Valyl/Leucyl/Isoleucyl-tRNA synthetase anticodon-binding" evidence="11">
    <location>
        <begin position="696"/>
        <end position="843"/>
    </location>
</feature>
<evidence type="ECO:0000313" key="12">
    <source>
        <dbReference type="EMBL" id="AIF85060.1"/>
    </source>
</evidence>
<evidence type="ECO:0000313" key="13">
    <source>
        <dbReference type="Proteomes" id="UP000028194"/>
    </source>
</evidence>
<dbReference type="Pfam" id="PF19302">
    <property type="entry name" value="DUF5915"/>
    <property type="match status" value="1"/>
</dbReference>
<dbReference type="GO" id="GO:0002161">
    <property type="term" value="F:aminoacyl-tRNA deacylase activity"/>
    <property type="evidence" value="ECO:0007669"/>
    <property type="project" value="InterPro"/>
</dbReference>
<gene>
    <name evidence="12" type="ORF">NTE_03025</name>
</gene>
<evidence type="ECO:0000259" key="10">
    <source>
        <dbReference type="Pfam" id="PF00133"/>
    </source>
</evidence>
<dbReference type="HOGENOM" id="CLU_001493_1_1_2"/>
<proteinExistence type="inferred from homology"/>
<feature type="domain" description="Aminoacyl-tRNA synthetase class Ia" evidence="10">
    <location>
        <begin position="42"/>
        <end position="643"/>
    </location>
</feature>
<dbReference type="InterPro" id="IPR002301">
    <property type="entry name" value="Ile-tRNA-ligase"/>
</dbReference>
<evidence type="ECO:0000256" key="9">
    <source>
        <dbReference type="RuleBase" id="RU363035"/>
    </source>
</evidence>
<dbReference type="SUPFAM" id="SSF47323">
    <property type="entry name" value="Anticodon-binding domain of a subclass of class I aminoacyl-tRNA synthetases"/>
    <property type="match status" value="1"/>
</dbReference>
<dbReference type="RefSeq" id="WP_148701529.1">
    <property type="nucleotide sequence ID" value="NZ_CP007174.1"/>
</dbReference>
<dbReference type="InterPro" id="IPR023586">
    <property type="entry name" value="Ile-tRNA-ligase_type2"/>
</dbReference>
<dbReference type="Proteomes" id="UP000028194">
    <property type="component" value="Chromosome"/>
</dbReference>
<name>A0A075MV03_9ARCH</name>
<dbReference type="EMBL" id="CP007174">
    <property type="protein sequence ID" value="AIF85060.1"/>
    <property type="molecule type" value="Genomic_DNA"/>
</dbReference>
<dbReference type="PANTHER" id="PTHR42780">
    <property type="entry name" value="SOLEUCYL-TRNA SYNTHETASE"/>
    <property type="match status" value="1"/>
</dbReference>
<evidence type="ECO:0000259" key="11">
    <source>
        <dbReference type="Pfam" id="PF08264"/>
    </source>
</evidence>
<keyword evidence="3 9" id="KW-0547">Nucleotide-binding</keyword>
<dbReference type="KEGG" id="nev:NTE_03025"/>
<dbReference type="InterPro" id="IPR009080">
    <property type="entry name" value="tRNAsynth_Ia_anticodon-bd"/>
</dbReference>
<reference evidence="12 13" key="1">
    <citation type="journal article" date="2014" name="PLoS ONE">
        <title>Genome Sequence of Candidatus Nitrososphaera evergladensis from Group I.1b Enriched from Everglades Soil Reveals Novel Genomic Features of the Ammonia-Oxidizing Archaea.</title>
        <authorList>
            <person name="Zhalnina K.V."/>
            <person name="Dias R."/>
            <person name="Leonard M.T."/>
            <person name="Dorr de Quadros P."/>
            <person name="Camargo F.A."/>
            <person name="Drew J.C."/>
            <person name="Farmerie W.G."/>
            <person name="Daroub S.H."/>
            <person name="Triplett E.W."/>
        </authorList>
    </citation>
    <scope>NUCLEOTIDE SEQUENCE [LARGE SCALE GENOMIC DNA]</scope>
    <source>
        <strain evidence="12 13">SR1</strain>
    </source>
</reference>
<keyword evidence="13" id="KW-1185">Reference proteome</keyword>
<dbReference type="InterPro" id="IPR002300">
    <property type="entry name" value="aa-tRNA-synth_Ia"/>
</dbReference>
<evidence type="ECO:0000256" key="2">
    <source>
        <dbReference type="ARBA" id="ARBA00022598"/>
    </source>
</evidence>
<dbReference type="Gene3D" id="1.10.730.10">
    <property type="entry name" value="Isoleucyl-tRNA Synthetase, Domain 1"/>
    <property type="match status" value="1"/>
</dbReference>
<dbReference type="InterPro" id="IPR001412">
    <property type="entry name" value="aa-tRNA-synth_I_CS"/>
</dbReference>
<dbReference type="Pfam" id="PF08264">
    <property type="entry name" value="Anticodon_1"/>
    <property type="match status" value="1"/>
</dbReference>
<dbReference type="GO" id="GO:0005524">
    <property type="term" value="F:ATP binding"/>
    <property type="evidence" value="ECO:0007669"/>
    <property type="project" value="UniProtKB-KW"/>
</dbReference>
<dbReference type="EC" id="6.1.1.5" evidence="1 8"/>
<keyword evidence="5 9" id="KW-0648">Protein biosynthesis</keyword>
<accession>A0A075MV03</accession>
<evidence type="ECO:0000256" key="6">
    <source>
        <dbReference type="ARBA" id="ARBA00023146"/>
    </source>
</evidence>
<dbReference type="InterPro" id="IPR014729">
    <property type="entry name" value="Rossmann-like_a/b/a_fold"/>
</dbReference>
<organism evidence="12 13">
    <name type="scientific">Candidatus Nitrososphaera evergladensis SR1</name>
    <dbReference type="NCBI Taxonomy" id="1459636"/>
    <lineage>
        <taxon>Archaea</taxon>
        <taxon>Nitrososphaerota</taxon>
        <taxon>Nitrososphaeria</taxon>
        <taxon>Nitrososphaerales</taxon>
        <taxon>Nitrososphaeraceae</taxon>
        <taxon>Nitrososphaera</taxon>
    </lineage>
</organism>
<evidence type="ECO:0000256" key="8">
    <source>
        <dbReference type="NCBIfam" id="TIGR00392"/>
    </source>
</evidence>
<keyword evidence="4 9" id="KW-0067">ATP-binding</keyword>
<comment type="similarity">
    <text evidence="9">Belongs to the class-I aminoacyl-tRNA synthetase family.</text>
</comment>
<dbReference type="Pfam" id="PF00133">
    <property type="entry name" value="tRNA-synt_1"/>
    <property type="match status" value="1"/>
</dbReference>